<comment type="cofactor">
    <cofactor evidence="12">
        <name>Zn(2+)</name>
        <dbReference type="ChEBI" id="CHEBI:29105"/>
    </cofactor>
    <text evidence="12">Binds 1 zinc ion per monomer.</text>
</comment>
<keyword evidence="8 12" id="KW-0862">Zinc</keyword>
<evidence type="ECO:0000313" key="14">
    <source>
        <dbReference type="EMBL" id="AWD33189.1"/>
    </source>
</evidence>
<evidence type="ECO:0000256" key="5">
    <source>
        <dbReference type="ARBA" id="ARBA00022705"/>
    </source>
</evidence>
<dbReference type="KEGG" id="fso:Fsol_00392"/>
<dbReference type="CDD" id="cd03364">
    <property type="entry name" value="TOPRIM_DnaG_primases"/>
    <property type="match status" value="1"/>
</dbReference>
<keyword evidence="15" id="KW-1185">Reference proteome</keyword>
<comment type="domain">
    <text evidence="12">Contains an N-terminal zinc-binding domain, a central core domain that contains the primase activity, and a C-terminal DnaB-binding domain.</text>
</comment>
<dbReference type="SUPFAM" id="SSF56731">
    <property type="entry name" value="DNA primase core"/>
    <property type="match status" value="1"/>
</dbReference>
<comment type="similarity">
    <text evidence="12">Belongs to the DnaG primase family.</text>
</comment>
<evidence type="ECO:0000259" key="13">
    <source>
        <dbReference type="PROSITE" id="PS50880"/>
    </source>
</evidence>
<dbReference type="Proteomes" id="UP000244519">
    <property type="component" value="Chromosome"/>
</dbReference>
<feature type="zinc finger region" description="CHC2-type" evidence="12">
    <location>
        <begin position="35"/>
        <end position="59"/>
    </location>
</feature>
<evidence type="ECO:0000256" key="6">
    <source>
        <dbReference type="ARBA" id="ARBA00022723"/>
    </source>
</evidence>
<dbReference type="GO" id="GO:0008270">
    <property type="term" value="F:zinc ion binding"/>
    <property type="evidence" value="ECO:0007669"/>
    <property type="project" value="UniProtKB-UniRule"/>
</dbReference>
<keyword evidence="5 12" id="KW-0235">DNA replication</keyword>
<evidence type="ECO:0000256" key="9">
    <source>
        <dbReference type="ARBA" id="ARBA00022842"/>
    </source>
</evidence>
<dbReference type="GO" id="GO:0005737">
    <property type="term" value="C:cytoplasm"/>
    <property type="evidence" value="ECO:0007669"/>
    <property type="project" value="TreeGrafter"/>
</dbReference>
<dbReference type="GO" id="GO:0000428">
    <property type="term" value="C:DNA-directed RNA polymerase complex"/>
    <property type="evidence" value="ECO:0007669"/>
    <property type="project" value="UniProtKB-KW"/>
</dbReference>
<dbReference type="OrthoDB" id="9803773at2"/>
<dbReference type="NCBIfam" id="TIGR01391">
    <property type="entry name" value="dnaG"/>
    <property type="match status" value="1"/>
</dbReference>
<dbReference type="PANTHER" id="PTHR30313:SF2">
    <property type="entry name" value="DNA PRIMASE"/>
    <property type="match status" value="1"/>
</dbReference>
<keyword evidence="11 12" id="KW-0804">Transcription</keyword>
<keyword evidence="6 12" id="KW-0479">Metal-binding</keyword>
<reference evidence="14 15" key="1">
    <citation type="journal article" date="2018" name="Genome Biol. Evol.">
        <title>The Genome Sequence of "Candidatus Fokinia solitaria": Insights on Reductive Evolution in Rickettsiales.</title>
        <authorList>
            <person name="Floriano A.M."/>
            <person name="Castelli M."/>
            <person name="Krenek S."/>
            <person name="Berendonk T.U."/>
            <person name="Bazzocchi C."/>
            <person name="Petroni G."/>
            <person name="Sassera D."/>
        </authorList>
    </citation>
    <scope>NUCLEOTIDE SEQUENCE [LARGE SCALE GENOMIC DNA]</scope>
    <source>
        <strain evidence="14">Rio ETE_ALG 3VII</strain>
    </source>
</reference>
<evidence type="ECO:0000256" key="11">
    <source>
        <dbReference type="ARBA" id="ARBA00023163"/>
    </source>
</evidence>
<evidence type="ECO:0000256" key="12">
    <source>
        <dbReference type="HAMAP-Rule" id="MF_00974"/>
    </source>
</evidence>
<keyword evidence="9" id="KW-0460">Magnesium</keyword>
<dbReference type="InterPro" id="IPR034151">
    <property type="entry name" value="TOPRIM_DnaG_bac"/>
</dbReference>
<accession>A0A2U8BS66</accession>
<dbReference type="Pfam" id="PF13662">
    <property type="entry name" value="Toprim_4"/>
    <property type="match status" value="1"/>
</dbReference>
<sequence>MSTIDVLTAKVRISDYIGQFVKLRASNRAEKVGLCPFHNEKTPSFNVNDEKAVFYCFACGAGGNIITFASKYHKVSAGEAVKMLAKQYNIPLSTTQSATKFNNLYDIHDTITNFYHENLRKSKVALEYLKERGLNDEVIDKYKLGYSSGDIDELLDRVKSQNLSQYIDDTKIIHTYNGKKVDFFSKRIIFPIMDTRGRTIGWGGRTMSTSHQPKYLNSRETELFKKSDSMYGMHHALRALDVKASDFSSKIIIVEGYMDVLKLASKGIYTGIAVLGTAINVEHVVKVCNITKSYPIICMDNDEAGKKAALRLAYSLVKVMSKDVTAAFFSAGFGKDLDEFLHTKTSSELLTEINSNTVSVLDLIFDDICSTVHAPSKPERFAMIDSKIVEVTQNISQLNFRKDCIYYLREKLWHLKREKKNTEDLPKSTIISNKIQKPFFHEAIVMDLLAFLSHNLHYLNDERVLSVLEELQISDEKLQKISEAMIAYGEQYQSVCNTHEMKEVHALLTERLKHLREFDIDTLLGYFAPNEWRQKKEEYDKIDSSQPISDTVLDIVEDFVEYNYKLTFSNANSYAKNIAILKKRTDKF</sequence>
<dbReference type="GO" id="GO:0003899">
    <property type="term" value="F:DNA-directed RNA polymerase activity"/>
    <property type="evidence" value="ECO:0007669"/>
    <property type="project" value="UniProtKB-UniRule"/>
</dbReference>
<dbReference type="GO" id="GO:0003677">
    <property type="term" value="F:DNA binding"/>
    <property type="evidence" value="ECO:0007669"/>
    <property type="project" value="UniProtKB-KW"/>
</dbReference>
<dbReference type="GO" id="GO:1990077">
    <property type="term" value="C:primosome complex"/>
    <property type="evidence" value="ECO:0007669"/>
    <property type="project" value="UniProtKB-KW"/>
</dbReference>
<evidence type="ECO:0000256" key="2">
    <source>
        <dbReference type="ARBA" id="ARBA00022515"/>
    </source>
</evidence>
<dbReference type="InterPro" id="IPR002694">
    <property type="entry name" value="Znf_CHC2"/>
</dbReference>
<dbReference type="InterPro" id="IPR030846">
    <property type="entry name" value="DnaG_bac"/>
</dbReference>
<dbReference type="Pfam" id="PF01807">
    <property type="entry name" value="Zn_ribbon_DnaG"/>
    <property type="match status" value="1"/>
</dbReference>
<dbReference type="SMART" id="SM00493">
    <property type="entry name" value="TOPRIM"/>
    <property type="match status" value="1"/>
</dbReference>
<keyword evidence="4 12" id="KW-0548">Nucleotidyltransferase</keyword>
<dbReference type="EC" id="2.7.7.101" evidence="12"/>
<keyword evidence="2 12" id="KW-0639">Primosome</keyword>
<dbReference type="InterPro" id="IPR050219">
    <property type="entry name" value="DnaG_primase"/>
</dbReference>
<keyword evidence="1 12" id="KW-0240">DNA-directed RNA polymerase</keyword>
<feature type="domain" description="Toprim" evidence="13">
    <location>
        <begin position="249"/>
        <end position="332"/>
    </location>
</feature>
<evidence type="ECO:0000256" key="1">
    <source>
        <dbReference type="ARBA" id="ARBA00022478"/>
    </source>
</evidence>
<comment type="function">
    <text evidence="12">RNA polymerase that catalyzes the synthesis of short RNA molecules used as primers for DNA polymerase during DNA replication.</text>
</comment>
<dbReference type="Gene3D" id="3.90.980.10">
    <property type="entry name" value="DNA primase, catalytic core, N-terminal domain"/>
    <property type="match status" value="1"/>
</dbReference>
<organism evidence="14 15">
    <name type="scientific">Candidatus Fokinia solitaria</name>
    <dbReference type="NCBI Taxonomy" id="1802984"/>
    <lineage>
        <taxon>Bacteria</taxon>
        <taxon>Pseudomonadati</taxon>
        <taxon>Pseudomonadota</taxon>
        <taxon>Alphaproteobacteria</taxon>
        <taxon>Rickettsiales</taxon>
        <taxon>Candidatus Midichloriaceae</taxon>
        <taxon>Candidatus Fokinia</taxon>
    </lineage>
</organism>
<comment type="subunit">
    <text evidence="12">Monomer. Interacts with DnaB.</text>
</comment>
<dbReference type="InterPro" id="IPR013264">
    <property type="entry name" value="DNAG_N"/>
</dbReference>
<dbReference type="Gene3D" id="3.90.580.10">
    <property type="entry name" value="Zinc finger, CHC2-type domain"/>
    <property type="match status" value="1"/>
</dbReference>
<dbReference type="InterPro" id="IPR006295">
    <property type="entry name" value="DNA_primase_DnaG"/>
</dbReference>
<evidence type="ECO:0000256" key="4">
    <source>
        <dbReference type="ARBA" id="ARBA00022695"/>
    </source>
</evidence>
<dbReference type="GO" id="GO:0006269">
    <property type="term" value="P:DNA replication, synthesis of primer"/>
    <property type="evidence" value="ECO:0007669"/>
    <property type="project" value="UniProtKB-UniRule"/>
</dbReference>
<proteinExistence type="inferred from homology"/>
<protein>
    <recommendedName>
        <fullName evidence="12">DNA primase</fullName>
        <ecNumber evidence="12">2.7.7.101</ecNumber>
    </recommendedName>
</protein>
<name>A0A2U8BS66_9RICK</name>
<dbReference type="RefSeq" id="WP_108673218.1">
    <property type="nucleotide sequence ID" value="NZ_CP025989.1"/>
</dbReference>
<comment type="catalytic activity">
    <reaction evidence="12">
        <text>ssDNA + n NTP = ssDNA/pppN(pN)n-1 hybrid + (n-1) diphosphate.</text>
        <dbReference type="EC" id="2.7.7.101"/>
    </reaction>
</comment>
<dbReference type="AlphaFoldDB" id="A0A2U8BS66"/>
<dbReference type="EMBL" id="CP025989">
    <property type="protein sequence ID" value="AWD33189.1"/>
    <property type="molecule type" value="Genomic_DNA"/>
</dbReference>
<dbReference type="SMART" id="SM00400">
    <property type="entry name" value="ZnF_CHCC"/>
    <property type="match status" value="1"/>
</dbReference>
<evidence type="ECO:0000256" key="10">
    <source>
        <dbReference type="ARBA" id="ARBA00023125"/>
    </source>
</evidence>
<keyword evidence="10 12" id="KW-0238">DNA-binding</keyword>
<dbReference type="SUPFAM" id="SSF57783">
    <property type="entry name" value="Zinc beta-ribbon"/>
    <property type="match status" value="1"/>
</dbReference>
<dbReference type="HAMAP" id="MF_00974">
    <property type="entry name" value="DNA_primase_DnaG"/>
    <property type="match status" value="1"/>
</dbReference>
<evidence type="ECO:0000256" key="8">
    <source>
        <dbReference type="ARBA" id="ARBA00022833"/>
    </source>
</evidence>
<dbReference type="InterPro" id="IPR036977">
    <property type="entry name" value="DNA_primase_Znf_CHC2"/>
</dbReference>
<gene>
    <name evidence="12" type="primary">dnaG</name>
    <name evidence="14" type="ORF">Fsol_00392</name>
</gene>
<dbReference type="PROSITE" id="PS50880">
    <property type="entry name" value="TOPRIM"/>
    <property type="match status" value="1"/>
</dbReference>
<dbReference type="PANTHER" id="PTHR30313">
    <property type="entry name" value="DNA PRIMASE"/>
    <property type="match status" value="1"/>
</dbReference>
<dbReference type="InterPro" id="IPR037068">
    <property type="entry name" value="DNA_primase_core_N_sf"/>
</dbReference>
<evidence type="ECO:0000256" key="7">
    <source>
        <dbReference type="ARBA" id="ARBA00022771"/>
    </source>
</evidence>
<evidence type="ECO:0000256" key="3">
    <source>
        <dbReference type="ARBA" id="ARBA00022679"/>
    </source>
</evidence>
<keyword evidence="7 12" id="KW-0863">Zinc-finger</keyword>
<dbReference type="InterPro" id="IPR006171">
    <property type="entry name" value="TOPRIM_dom"/>
</dbReference>
<dbReference type="Pfam" id="PF08275">
    <property type="entry name" value="DNAG_N"/>
    <property type="match status" value="1"/>
</dbReference>
<dbReference type="Gene3D" id="3.40.1360.10">
    <property type="match status" value="1"/>
</dbReference>
<keyword evidence="3 12" id="KW-0808">Transferase</keyword>
<evidence type="ECO:0000313" key="15">
    <source>
        <dbReference type="Proteomes" id="UP000244519"/>
    </source>
</evidence>